<comment type="subcellular location">
    <subcellularLocation>
        <location evidence="1">Membrane</location>
    </subcellularLocation>
</comment>
<comment type="caution">
    <text evidence="6">The sequence shown here is derived from an EMBL/GenBank/DDBJ whole genome shotgun (WGS) entry which is preliminary data.</text>
</comment>
<keyword evidence="4" id="KW-0472">Membrane</keyword>
<accession>A0A1W0W8Y1</accession>
<protein>
    <recommendedName>
        <fullName evidence="5">Receptor ligand binding region domain-containing protein</fullName>
    </recommendedName>
</protein>
<dbReference type="Gene3D" id="3.40.50.2300">
    <property type="match status" value="1"/>
</dbReference>
<evidence type="ECO:0000313" key="7">
    <source>
        <dbReference type="Proteomes" id="UP000192578"/>
    </source>
</evidence>
<dbReference type="Proteomes" id="UP000192578">
    <property type="component" value="Unassembled WGS sequence"/>
</dbReference>
<reference evidence="7" key="1">
    <citation type="submission" date="2017-01" db="EMBL/GenBank/DDBJ databases">
        <title>Comparative genomics of anhydrobiosis in the tardigrade Hypsibius dujardini.</title>
        <authorList>
            <person name="Yoshida Y."/>
            <person name="Koutsovoulos G."/>
            <person name="Laetsch D."/>
            <person name="Stevens L."/>
            <person name="Kumar S."/>
            <person name="Horikawa D."/>
            <person name="Ishino K."/>
            <person name="Komine S."/>
            <person name="Tomita M."/>
            <person name="Blaxter M."/>
            <person name="Arakawa K."/>
        </authorList>
    </citation>
    <scope>NUCLEOTIDE SEQUENCE [LARGE SCALE GENOMIC DNA]</scope>
    <source>
        <strain evidence="7">Z151</strain>
    </source>
</reference>
<keyword evidence="7" id="KW-1185">Reference proteome</keyword>
<evidence type="ECO:0000256" key="2">
    <source>
        <dbReference type="ARBA" id="ARBA00022692"/>
    </source>
</evidence>
<dbReference type="GO" id="GO:0016020">
    <property type="term" value="C:membrane"/>
    <property type="evidence" value="ECO:0007669"/>
    <property type="project" value="UniProtKB-SubCell"/>
</dbReference>
<evidence type="ECO:0000256" key="4">
    <source>
        <dbReference type="ARBA" id="ARBA00023136"/>
    </source>
</evidence>
<keyword evidence="2" id="KW-0812">Transmembrane</keyword>
<proteinExistence type="predicted"/>
<organism evidence="6 7">
    <name type="scientific">Hypsibius exemplaris</name>
    <name type="common">Freshwater tardigrade</name>
    <dbReference type="NCBI Taxonomy" id="2072580"/>
    <lineage>
        <taxon>Eukaryota</taxon>
        <taxon>Metazoa</taxon>
        <taxon>Ecdysozoa</taxon>
        <taxon>Tardigrada</taxon>
        <taxon>Eutardigrada</taxon>
        <taxon>Parachela</taxon>
        <taxon>Hypsibioidea</taxon>
        <taxon>Hypsibiidae</taxon>
        <taxon>Hypsibius</taxon>
    </lineage>
</organism>
<evidence type="ECO:0000313" key="6">
    <source>
        <dbReference type="EMBL" id="OQV11659.1"/>
    </source>
</evidence>
<keyword evidence="3" id="KW-1133">Transmembrane helix</keyword>
<sequence>MENATVSTIYPNATGGVLEFCIVERVPPPTIPTTSKAPATRDAHRILQIEVLTLIMAFPVRLGALTFTGPAFDQARVDISRAYPYLNITQTYVYSCDQPYVTWNDQYENAQAYQYFVERRKREQQWKPDVTVFAQTVDMGAKLATGLDDLYLSSVIMLDNLRDKQKWPTWITRPQSLTDFLRTFESMMRHFHWLNVVLFAETTLTPSRTLLHSSSAVHTQAIPTAQATLFTFNSTIQQNYGALMAPVKHLSRVIFYTGNVQDLQSLLTAAADLNMTNGDYVYFTFSALGQSTIMGVNTWTHTNKTPDDVKLTCHNSLHHHFFFHTTNLCCALHLQVL</sequence>
<dbReference type="AlphaFoldDB" id="A0A1W0W8Y1"/>
<feature type="domain" description="Receptor ligand binding region" evidence="5">
    <location>
        <begin position="138"/>
        <end position="297"/>
    </location>
</feature>
<dbReference type="SUPFAM" id="SSF53822">
    <property type="entry name" value="Periplasmic binding protein-like I"/>
    <property type="match status" value="1"/>
</dbReference>
<dbReference type="EMBL" id="MTYJ01000164">
    <property type="protein sequence ID" value="OQV11659.1"/>
    <property type="molecule type" value="Genomic_DNA"/>
</dbReference>
<name>A0A1W0W8Y1_HYPEX</name>
<dbReference type="Pfam" id="PF01094">
    <property type="entry name" value="ANF_receptor"/>
    <property type="match status" value="1"/>
</dbReference>
<evidence type="ECO:0000256" key="3">
    <source>
        <dbReference type="ARBA" id="ARBA00022989"/>
    </source>
</evidence>
<evidence type="ECO:0000256" key="1">
    <source>
        <dbReference type="ARBA" id="ARBA00004370"/>
    </source>
</evidence>
<dbReference type="InterPro" id="IPR001828">
    <property type="entry name" value="ANF_lig-bd_rcpt"/>
</dbReference>
<gene>
    <name evidence="6" type="ORF">BV898_14003</name>
</gene>
<evidence type="ECO:0000259" key="5">
    <source>
        <dbReference type="Pfam" id="PF01094"/>
    </source>
</evidence>
<dbReference type="InterPro" id="IPR028082">
    <property type="entry name" value="Peripla_BP_I"/>
</dbReference>